<reference evidence="3" key="1">
    <citation type="submission" date="2017-02" db="UniProtKB">
        <authorList>
            <consortium name="WormBaseParasite"/>
        </authorList>
    </citation>
    <scope>IDENTIFICATION</scope>
</reference>
<reference evidence="1 2" key="2">
    <citation type="submission" date="2018-11" db="EMBL/GenBank/DDBJ databases">
        <authorList>
            <consortium name="Pathogen Informatics"/>
        </authorList>
    </citation>
    <scope>NUCLEOTIDE SEQUENCE [LARGE SCALE GENOMIC DNA]</scope>
</reference>
<organism evidence="3">
    <name type="scientific">Anisakis simplex</name>
    <name type="common">Herring worm</name>
    <dbReference type="NCBI Taxonomy" id="6269"/>
    <lineage>
        <taxon>Eukaryota</taxon>
        <taxon>Metazoa</taxon>
        <taxon>Ecdysozoa</taxon>
        <taxon>Nematoda</taxon>
        <taxon>Chromadorea</taxon>
        <taxon>Rhabditida</taxon>
        <taxon>Spirurina</taxon>
        <taxon>Ascaridomorpha</taxon>
        <taxon>Ascaridoidea</taxon>
        <taxon>Anisakidae</taxon>
        <taxon>Anisakis</taxon>
        <taxon>Anisakis simplex complex</taxon>
    </lineage>
</organism>
<protein>
    <submittedName>
        <fullName evidence="3">Secreted protein</fullName>
    </submittedName>
</protein>
<name>A0A0M3JK65_ANISI</name>
<gene>
    <name evidence="1" type="ORF">ASIM_LOCUS7798</name>
</gene>
<dbReference type="AlphaFoldDB" id="A0A0M3JK65"/>
<dbReference type="Proteomes" id="UP000267096">
    <property type="component" value="Unassembled WGS sequence"/>
</dbReference>
<dbReference type="WBParaSite" id="ASIM_0000803701-mRNA-1">
    <property type="protein sequence ID" value="ASIM_0000803701-mRNA-1"/>
    <property type="gene ID" value="ASIM_0000803701"/>
</dbReference>
<sequence>MVREVLTVIRLVMMRGVMKMMVVSVENTVQKAKDSQKVRLRKMKRLKRNVFSFIPEFETNPLKLKRKERSW</sequence>
<accession>A0A0M3JK65</accession>
<evidence type="ECO:0000313" key="1">
    <source>
        <dbReference type="EMBL" id="VDK30080.1"/>
    </source>
</evidence>
<evidence type="ECO:0000313" key="3">
    <source>
        <dbReference type="WBParaSite" id="ASIM_0000803701-mRNA-1"/>
    </source>
</evidence>
<keyword evidence="2" id="KW-1185">Reference proteome</keyword>
<proteinExistence type="predicted"/>
<dbReference type="EMBL" id="UYRR01019685">
    <property type="protein sequence ID" value="VDK30080.1"/>
    <property type="molecule type" value="Genomic_DNA"/>
</dbReference>
<evidence type="ECO:0000313" key="2">
    <source>
        <dbReference type="Proteomes" id="UP000267096"/>
    </source>
</evidence>